<dbReference type="SUPFAM" id="SSF50685">
    <property type="entry name" value="Barwin-like endoglucanases"/>
    <property type="match status" value="1"/>
</dbReference>
<gene>
    <name evidence="4" type="ORF">EV356DRAFT_537970</name>
</gene>
<keyword evidence="2" id="KW-0472">Membrane</keyword>
<keyword evidence="4" id="KW-0378">Hydrolase</keyword>
<dbReference type="GO" id="GO:0016787">
    <property type="term" value="F:hydrolase activity"/>
    <property type="evidence" value="ECO:0007669"/>
    <property type="project" value="UniProtKB-KW"/>
</dbReference>
<protein>
    <submittedName>
        <fullName evidence="4">Glycoside hydrolase family 45 protein</fullName>
    </submittedName>
</protein>
<keyword evidence="2" id="KW-1133">Transmembrane helix</keyword>
<evidence type="ECO:0000313" key="4">
    <source>
        <dbReference type="EMBL" id="KAF2228589.1"/>
    </source>
</evidence>
<evidence type="ECO:0000256" key="1">
    <source>
        <dbReference type="SAM" id="MobiDB-lite"/>
    </source>
</evidence>
<evidence type="ECO:0000256" key="3">
    <source>
        <dbReference type="SAM" id="SignalP"/>
    </source>
</evidence>
<keyword evidence="3" id="KW-0732">Signal</keyword>
<evidence type="ECO:0000256" key="2">
    <source>
        <dbReference type="SAM" id="Phobius"/>
    </source>
</evidence>
<dbReference type="EMBL" id="ML991908">
    <property type="protein sequence ID" value="KAF2228589.1"/>
    <property type="molecule type" value="Genomic_DNA"/>
</dbReference>
<keyword evidence="5" id="KW-1185">Reference proteome</keyword>
<proteinExistence type="predicted"/>
<accession>A0A6A6GSJ8</accession>
<feature type="region of interest" description="Disordered" evidence="1">
    <location>
        <begin position="177"/>
        <end position="199"/>
    </location>
</feature>
<dbReference type="AlphaFoldDB" id="A0A6A6GSJ8"/>
<evidence type="ECO:0000313" key="5">
    <source>
        <dbReference type="Proteomes" id="UP000800092"/>
    </source>
</evidence>
<feature type="compositionally biased region" description="Gly residues" evidence="1">
    <location>
        <begin position="177"/>
        <end position="197"/>
    </location>
</feature>
<dbReference type="Proteomes" id="UP000800092">
    <property type="component" value="Unassembled WGS sequence"/>
</dbReference>
<dbReference type="OrthoDB" id="5823761at2759"/>
<keyword evidence="2" id="KW-0812">Transmembrane</keyword>
<feature type="chain" id="PRO_5025471341" evidence="3">
    <location>
        <begin position="21"/>
        <end position="303"/>
    </location>
</feature>
<reference evidence="4" key="1">
    <citation type="journal article" date="2020" name="Stud. Mycol.">
        <title>101 Dothideomycetes genomes: a test case for predicting lifestyles and emergence of pathogens.</title>
        <authorList>
            <person name="Haridas S."/>
            <person name="Albert R."/>
            <person name="Binder M."/>
            <person name="Bloem J."/>
            <person name="Labutti K."/>
            <person name="Salamov A."/>
            <person name="Andreopoulos B."/>
            <person name="Baker S."/>
            <person name="Barry K."/>
            <person name="Bills G."/>
            <person name="Bluhm B."/>
            <person name="Cannon C."/>
            <person name="Castanera R."/>
            <person name="Culley D."/>
            <person name="Daum C."/>
            <person name="Ezra D."/>
            <person name="Gonzalez J."/>
            <person name="Henrissat B."/>
            <person name="Kuo A."/>
            <person name="Liang C."/>
            <person name="Lipzen A."/>
            <person name="Lutzoni F."/>
            <person name="Magnuson J."/>
            <person name="Mondo S."/>
            <person name="Nolan M."/>
            <person name="Ohm R."/>
            <person name="Pangilinan J."/>
            <person name="Park H.-J."/>
            <person name="Ramirez L."/>
            <person name="Alfaro M."/>
            <person name="Sun H."/>
            <person name="Tritt A."/>
            <person name="Yoshinaga Y."/>
            <person name="Zwiers L.-H."/>
            <person name="Turgeon B."/>
            <person name="Goodwin S."/>
            <person name="Spatafora J."/>
            <person name="Crous P."/>
            <person name="Grigoriev I."/>
        </authorList>
    </citation>
    <scope>NUCLEOTIDE SEQUENCE</scope>
    <source>
        <strain evidence="4">Tuck. ex Michener</strain>
    </source>
</reference>
<dbReference type="InterPro" id="IPR036908">
    <property type="entry name" value="RlpA-like_sf"/>
</dbReference>
<dbReference type="Gene3D" id="2.40.40.10">
    <property type="entry name" value="RlpA-like domain"/>
    <property type="match status" value="1"/>
</dbReference>
<name>A0A6A6GSJ8_VIRVR</name>
<feature type="transmembrane region" description="Helical" evidence="2">
    <location>
        <begin position="284"/>
        <end position="302"/>
    </location>
</feature>
<feature type="signal peptide" evidence="3">
    <location>
        <begin position="1"/>
        <end position="20"/>
    </location>
</feature>
<sequence length="303" mass="29536">MTPLFLTLLLLSAGHRLVNAGTTYNSTFTFYGSGDSRGDGTCNTNTAACGFFTNPGFSAAISQNLYGAAPGAGAGPQCGTCWRLTAQTNPYNQRAIGTAPIVVKVNNLCPASGNPLCAQKDLSGGSTNAFGGVVDFNLCEDDGASGALFGDSGTGLAVGVAEEVGCAEWNGSVVSQGSGGGGGGNGNTGQGDTGQGDSGNYDSGNYDCGDYDSGNYDGCDGNGSGNGNGNGSGNGTGGNAGEGGQSEGNSQGFIGKCTGAGCDSGAGAGVIGGSSRRFGSGDGSWLGVFVTFGSVVLGYLIFQ</sequence>
<dbReference type="Pfam" id="PF22514">
    <property type="entry name" value="EXPB1_D1"/>
    <property type="match status" value="1"/>
</dbReference>
<organism evidence="4 5">
    <name type="scientific">Viridothelium virens</name>
    <name type="common">Speckled blister lichen</name>
    <name type="synonym">Trypethelium virens</name>
    <dbReference type="NCBI Taxonomy" id="1048519"/>
    <lineage>
        <taxon>Eukaryota</taxon>
        <taxon>Fungi</taxon>
        <taxon>Dikarya</taxon>
        <taxon>Ascomycota</taxon>
        <taxon>Pezizomycotina</taxon>
        <taxon>Dothideomycetes</taxon>
        <taxon>Dothideomycetes incertae sedis</taxon>
        <taxon>Trypetheliales</taxon>
        <taxon>Trypetheliaceae</taxon>
        <taxon>Viridothelium</taxon>
    </lineage>
</organism>